<proteinExistence type="predicted"/>
<dbReference type="AlphaFoldDB" id="A0A918T068"/>
<dbReference type="PANTHER" id="PTHR38453:SF1">
    <property type="entry name" value="CYTOPLASMIC PROTEIN"/>
    <property type="match status" value="1"/>
</dbReference>
<sequence>MSRSMPRVDRATLASRLRRAWRVVVRSARLAVGVPDYDTYVCHCRRAHPDREPMSRDAFFRERMDARYGRGRSRCC</sequence>
<organism evidence="1 2">
    <name type="scientific">Cognatilysobacter bugurensis</name>
    <dbReference type="NCBI Taxonomy" id="543356"/>
    <lineage>
        <taxon>Bacteria</taxon>
        <taxon>Pseudomonadati</taxon>
        <taxon>Pseudomonadota</taxon>
        <taxon>Gammaproteobacteria</taxon>
        <taxon>Lysobacterales</taxon>
        <taxon>Lysobacteraceae</taxon>
        <taxon>Cognatilysobacter</taxon>
    </lineage>
</organism>
<reference evidence="1" key="2">
    <citation type="submission" date="2020-09" db="EMBL/GenBank/DDBJ databases">
        <authorList>
            <person name="Sun Q."/>
            <person name="Kim S."/>
        </authorList>
    </citation>
    <scope>NUCLEOTIDE SEQUENCE</scope>
    <source>
        <strain evidence="1">KCTC 23077</strain>
    </source>
</reference>
<protein>
    <recommendedName>
        <fullName evidence="3">Selenoprotein</fullName>
    </recommendedName>
</protein>
<evidence type="ECO:0008006" key="3">
    <source>
        <dbReference type="Google" id="ProtNLM"/>
    </source>
</evidence>
<evidence type="ECO:0000313" key="2">
    <source>
        <dbReference type="Proteomes" id="UP000646426"/>
    </source>
</evidence>
<evidence type="ECO:0000313" key="1">
    <source>
        <dbReference type="EMBL" id="GHA76504.1"/>
    </source>
</evidence>
<gene>
    <name evidence="1" type="ORF">GCM10007067_12170</name>
</gene>
<dbReference type="Proteomes" id="UP000646426">
    <property type="component" value="Unassembled WGS sequence"/>
</dbReference>
<comment type="caution">
    <text evidence="1">The sequence shown here is derived from an EMBL/GenBank/DDBJ whole genome shotgun (WGS) entry which is preliminary data.</text>
</comment>
<dbReference type="PANTHER" id="PTHR38453">
    <property type="entry name" value="CYTOPLASMIC PROTEIN-RELATED"/>
    <property type="match status" value="1"/>
</dbReference>
<name>A0A918T068_9GAMM</name>
<reference evidence="1" key="1">
    <citation type="journal article" date="2014" name="Int. J. Syst. Evol. Microbiol.">
        <title>Complete genome sequence of Corynebacterium casei LMG S-19264T (=DSM 44701T), isolated from a smear-ripened cheese.</title>
        <authorList>
            <consortium name="US DOE Joint Genome Institute (JGI-PGF)"/>
            <person name="Walter F."/>
            <person name="Albersmeier A."/>
            <person name="Kalinowski J."/>
            <person name="Ruckert C."/>
        </authorList>
    </citation>
    <scope>NUCLEOTIDE SEQUENCE</scope>
    <source>
        <strain evidence="1">KCTC 23077</strain>
    </source>
</reference>
<keyword evidence="2" id="KW-1185">Reference proteome</keyword>
<dbReference type="Pfam" id="PF04328">
    <property type="entry name" value="Sel_put"/>
    <property type="match status" value="1"/>
</dbReference>
<accession>A0A918T068</accession>
<dbReference type="InterPro" id="IPR007423">
    <property type="entry name" value="Sel_put"/>
</dbReference>
<dbReference type="EMBL" id="BMYD01000001">
    <property type="protein sequence ID" value="GHA76504.1"/>
    <property type="molecule type" value="Genomic_DNA"/>
</dbReference>